<dbReference type="InterPro" id="IPR007573">
    <property type="entry name" value="QWRF"/>
</dbReference>
<name>A0AA42B4I8_PAPNU</name>
<protein>
    <submittedName>
        <fullName evidence="3">Uncharacterized protein</fullName>
    </submittedName>
</protein>
<dbReference type="PANTHER" id="PTHR31807:SF6">
    <property type="entry name" value="PROTEIN ENDOSPERM DEFECTIVE 1-RELATED"/>
    <property type="match status" value="1"/>
</dbReference>
<dbReference type="GO" id="GO:0051225">
    <property type="term" value="P:spindle assembly"/>
    <property type="evidence" value="ECO:0007669"/>
    <property type="project" value="TreeGrafter"/>
</dbReference>
<dbReference type="GO" id="GO:0008017">
    <property type="term" value="F:microtubule binding"/>
    <property type="evidence" value="ECO:0007669"/>
    <property type="project" value="TreeGrafter"/>
</dbReference>
<feature type="region of interest" description="Disordered" evidence="2">
    <location>
        <begin position="1"/>
        <end position="89"/>
    </location>
</feature>
<dbReference type="GO" id="GO:0005880">
    <property type="term" value="C:nuclear microtubule"/>
    <property type="evidence" value="ECO:0007669"/>
    <property type="project" value="TreeGrafter"/>
</dbReference>
<dbReference type="GO" id="GO:0005737">
    <property type="term" value="C:cytoplasm"/>
    <property type="evidence" value="ECO:0007669"/>
    <property type="project" value="TreeGrafter"/>
</dbReference>
<evidence type="ECO:0000313" key="3">
    <source>
        <dbReference type="EMBL" id="MCL7051178.1"/>
    </source>
</evidence>
<organism evidence="3 4">
    <name type="scientific">Papaver nudicaule</name>
    <name type="common">Iceland poppy</name>
    <dbReference type="NCBI Taxonomy" id="74823"/>
    <lineage>
        <taxon>Eukaryota</taxon>
        <taxon>Viridiplantae</taxon>
        <taxon>Streptophyta</taxon>
        <taxon>Embryophyta</taxon>
        <taxon>Tracheophyta</taxon>
        <taxon>Spermatophyta</taxon>
        <taxon>Magnoliopsida</taxon>
        <taxon>Ranunculales</taxon>
        <taxon>Papaveraceae</taxon>
        <taxon>Papaveroideae</taxon>
        <taxon>Papaver</taxon>
    </lineage>
</organism>
<evidence type="ECO:0000256" key="2">
    <source>
        <dbReference type="SAM" id="MobiDB-lite"/>
    </source>
</evidence>
<evidence type="ECO:0000313" key="4">
    <source>
        <dbReference type="Proteomes" id="UP001177140"/>
    </source>
</evidence>
<accession>A0AA42B4I8</accession>
<dbReference type="PANTHER" id="PTHR31807">
    <property type="entry name" value="AUGMIN FAMILY MEMBER"/>
    <property type="match status" value="1"/>
</dbReference>
<proteinExistence type="inferred from homology"/>
<gene>
    <name evidence="3" type="ORF">MKW94_003269</name>
</gene>
<keyword evidence="4" id="KW-1185">Reference proteome</keyword>
<comment type="caution">
    <text evidence="3">The sequence shown here is derived from an EMBL/GenBank/DDBJ whole genome shotgun (WGS) entry which is preliminary data.</text>
</comment>
<dbReference type="EMBL" id="JAJJMA010335720">
    <property type="protein sequence ID" value="MCL7051178.1"/>
    <property type="molecule type" value="Genomic_DNA"/>
</dbReference>
<dbReference type="Pfam" id="PF04484">
    <property type="entry name" value="QWRF"/>
    <property type="match status" value="1"/>
</dbReference>
<reference evidence="3" key="1">
    <citation type="submission" date="2022-03" db="EMBL/GenBank/DDBJ databases">
        <title>A functionally conserved STORR gene fusion in Papaver species that diverged 16.8 million years ago.</title>
        <authorList>
            <person name="Catania T."/>
        </authorList>
    </citation>
    <scope>NUCLEOTIDE SEQUENCE</scope>
    <source>
        <strain evidence="3">S-191538</strain>
    </source>
</reference>
<evidence type="ECO:0000256" key="1">
    <source>
        <dbReference type="ARBA" id="ARBA00010016"/>
    </source>
</evidence>
<sequence length="423" mass="46454">MAEVTWSSRGEEEENVAVATPHLPRKPRVREVSSRFMSPMVSTSGTKCPLPKHSSELNHNNQNQRRQPLSENRLNVTPHFDTPHSSKLDHGEEMVNFRSSKLPSHGRSRLGTPIVHGNDKISVNYTTMVPSAAAKLVQSQVSSSNNLSFPSDQLPTVVSSRRNSGIGGDNGFAKPSGGVINLPPPPRPSSSVACADTRKGKKILRQQEDGHSLKMLHNRHLQWRFTNARAAKSVNARTTAAEQSLYGLARQISEMRDRVKGKRVDFESLKRRQALSGIVEAEIPCLDEWGALEGDYVTSLVEAVKGLQDASHPLPIRGGNVRADLKELDGALNSASNMMESISSNIESFIPKAEEVASLVSELAVVASEERALIEECGELLSQAQNLQVEECCLRGQLMQLKKSSSLNQAKKERALRVWHGKT</sequence>
<dbReference type="AlphaFoldDB" id="A0AA42B4I8"/>
<dbReference type="Proteomes" id="UP001177140">
    <property type="component" value="Unassembled WGS sequence"/>
</dbReference>
<comment type="similarity">
    <text evidence="1">Belongs to the QWRF family.</text>
</comment>
<feature type="compositionally biased region" description="Polar residues" evidence="2">
    <location>
        <begin position="57"/>
        <end position="75"/>
    </location>
</feature>